<dbReference type="Pfam" id="PF16074">
    <property type="entry name" value="PilW"/>
    <property type="match status" value="1"/>
</dbReference>
<keyword evidence="1" id="KW-1133">Transmembrane helix</keyword>
<evidence type="ECO:0000313" key="2">
    <source>
        <dbReference type="EMBL" id="SJM92325.1"/>
    </source>
</evidence>
<protein>
    <submittedName>
        <fullName evidence="2">Type IV pilus assembly protein PilW</fullName>
    </submittedName>
</protein>
<dbReference type="InterPro" id="IPR012902">
    <property type="entry name" value="N_methyl_site"/>
</dbReference>
<accession>A0A1R4H7T1</accession>
<gene>
    <name evidence="2" type="ORF">CRENPOLYSF1_270064</name>
</gene>
<dbReference type="Pfam" id="PF07963">
    <property type="entry name" value="N_methyl"/>
    <property type="match status" value="1"/>
</dbReference>
<organism evidence="2 3">
    <name type="scientific">Crenothrix polyspora</name>
    <dbReference type="NCBI Taxonomy" id="360316"/>
    <lineage>
        <taxon>Bacteria</taxon>
        <taxon>Pseudomonadati</taxon>
        <taxon>Pseudomonadota</taxon>
        <taxon>Gammaproteobacteria</taxon>
        <taxon>Methylococcales</taxon>
        <taxon>Crenotrichaceae</taxon>
        <taxon>Crenothrix</taxon>
    </lineage>
</organism>
<keyword evidence="3" id="KW-1185">Reference proteome</keyword>
<dbReference type="Proteomes" id="UP000195667">
    <property type="component" value="Unassembled WGS sequence"/>
</dbReference>
<dbReference type="InterPro" id="IPR032092">
    <property type="entry name" value="PilW"/>
</dbReference>
<dbReference type="GO" id="GO:0043683">
    <property type="term" value="P:type IV pilus assembly"/>
    <property type="evidence" value="ECO:0007669"/>
    <property type="project" value="InterPro"/>
</dbReference>
<dbReference type="AlphaFoldDB" id="A0A1R4H7T1"/>
<dbReference type="EMBL" id="FUKI01000101">
    <property type="protein sequence ID" value="SJM92325.1"/>
    <property type="molecule type" value="Genomic_DNA"/>
</dbReference>
<keyword evidence="1" id="KW-0812">Transmembrane</keyword>
<evidence type="ECO:0000256" key="1">
    <source>
        <dbReference type="SAM" id="Phobius"/>
    </source>
</evidence>
<proteinExistence type="predicted"/>
<name>A0A1R4H7T1_9GAMM</name>
<dbReference type="NCBIfam" id="TIGR02532">
    <property type="entry name" value="IV_pilin_GFxxxE"/>
    <property type="match status" value="1"/>
</dbReference>
<reference evidence="3" key="1">
    <citation type="submission" date="2017-02" db="EMBL/GenBank/DDBJ databases">
        <authorList>
            <person name="Daims H."/>
        </authorList>
    </citation>
    <scope>NUCLEOTIDE SEQUENCE [LARGE SCALE GENOMIC DNA]</scope>
</reference>
<dbReference type="RefSeq" id="WP_245807939.1">
    <property type="nucleotide sequence ID" value="NZ_FUKI01000101.1"/>
</dbReference>
<sequence length="347" mass="38253">MSHRVYTTQQQGFTLIELMVTLLLGLFLLGGILQIFTHSKKTYRTQTALAELQENGRYAIDFLSKDLRMAGFIGCSSQATLTNTLNTPNDFFYRFDKAIEGFEASSAKAWTPALPSAALPSALTGSDIISLRRVNEQSFTVNAHPSATSAITLDTSVTRTQLKSAGFLNASNTNNCALAAVSNCSSATVFQISNITGNTLSHTTDGSCTPKNRTTDLKSTYVQGQVWPINTVSYYIRKNPANQPALYRKQDTDNAEELIEGIEQMQIVYGVDSDIRPDKTPNYYVTANAVSDWQKVLSIRISLLIVSTQDNLTDNPLSYTYNGTTHSGDRHLRKVFTSTIALRNRLT</sequence>
<keyword evidence="1" id="KW-0472">Membrane</keyword>
<evidence type="ECO:0000313" key="3">
    <source>
        <dbReference type="Proteomes" id="UP000195667"/>
    </source>
</evidence>
<feature type="transmembrane region" description="Helical" evidence="1">
    <location>
        <begin position="12"/>
        <end position="36"/>
    </location>
</feature>
<dbReference type="PROSITE" id="PS00409">
    <property type="entry name" value="PROKAR_NTER_METHYL"/>
    <property type="match status" value="1"/>
</dbReference>